<accession>A0A263D824</accession>
<dbReference type="RefSeq" id="WP_094862143.1">
    <property type="nucleotide sequence ID" value="NZ_NKYE01000004.1"/>
</dbReference>
<evidence type="ECO:0000256" key="1">
    <source>
        <dbReference type="SAM" id="MobiDB-lite"/>
    </source>
</evidence>
<dbReference type="InParanoid" id="A0A263D824"/>
<gene>
    <name evidence="2" type="ORF">CFN78_08855</name>
</gene>
<organism evidence="2 3">
    <name type="scientific">Amycolatopsis antarctica</name>
    <dbReference type="NCBI Taxonomy" id="1854586"/>
    <lineage>
        <taxon>Bacteria</taxon>
        <taxon>Bacillati</taxon>
        <taxon>Actinomycetota</taxon>
        <taxon>Actinomycetes</taxon>
        <taxon>Pseudonocardiales</taxon>
        <taxon>Pseudonocardiaceae</taxon>
        <taxon>Amycolatopsis</taxon>
    </lineage>
</organism>
<dbReference type="Gene3D" id="3.40.190.80">
    <property type="match status" value="1"/>
</dbReference>
<feature type="region of interest" description="Disordered" evidence="1">
    <location>
        <begin position="77"/>
        <end position="106"/>
    </location>
</feature>
<feature type="compositionally biased region" description="Polar residues" evidence="1">
    <location>
        <begin position="78"/>
        <end position="97"/>
    </location>
</feature>
<comment type="caution">
    <text evidence="2">The sequence shown here is derived from an EMBL/GenBank/DDBJ whole genome shotgun (WGS) entry which is preliminary data.</text>
</comment>
<dbReference type="Proteomes" id="UP000242444">
    <property type="component" value="Unassembled WGS sequence"/>
</dbReference>
<sequence>MIGSPPGTISAEGDRDYVTELDVAIQYQIRDHPHRATPGLAWVGEGRTGACVILAKPWDLAADIVMAREACAEVYSSDGGTYSSESPGTVAASSSSLGERLVSLTR</sequence>
<protein>
    <submittedName>
        <fullName evidence="2">Uncharacterized protein</fullName>
    </submittedName>
</protein>
<dbReference type="EMBL" id="NKYE01000004">
    <property type="protein sequence ID" value="OZM73626.1"/>
    <property type="molecule type" value="Genomic_DNA"/>
</dbReference>
<dbReference type="AlphaFoldDB" id="A0A263D824"/>
<name>A0A263D824_9PSEU</name>
<dbReference type="SUPFAM" id="SSF56655">
    <property type="entry name" value="Carbohydrate phosphatase"/>
    <property type="match status" value="2"/>
</dbReference>
<dbReference type="OrthoDB" id="9772456at2"/>
<proteinExistence type="predicted"/>
<keyword evidence="3" id="KW-1185">Reference proteome</keyword>
<evidence type="ECO:0000313" key="2">
    <source>
        <dbReference type="EMBL" id="OZM73626.1"/>
    </source>
</evidence>
<reference evidence="2 3" key="1">
    <citation type="submission" date="2017-07" db="EMBL/GenBank/DDBJ databases">
        <title>Amycolatopsis antarcticus sp. nov., isolated from the surface of an Antarcticus brown macroalga.</title>
        <authorList>
            <person name="Wang J."/>
            <person name="Leiva S."/>
            <person name="Huang J."/>
            <person name="Huang Y."/>
        </authorList>
    </citation>
    <scope>NUCLEOTIDE SEQUENCE [LARGE SCALE GENOMIC DNA]</scope>
    <source>
        <strain evidence="2 3">AU-G6</strain>
    </source>
</reference>
<evidence type="ECO:0000313" key="3">
    <source>
        <dbReference type="Proteomes" id="UP000242444"/>
    </source>
</evidence>